<organism evidence="2">
    <name type="scientific">Oryza sativa subsp. japonica</name>
    <name type="common">Rice</name>
    <dbReference type="NCBI Taxonomy" id="39947"/>
    <lineage>
        <taxon>Eukaryota</taxon>
        <taxon>Viridiplantae</taxon>
        <taxon>Streptophyta</taxon>
        <taxon>Embryophyta</taxon>
        <taxon>Tracheophyta</taxon>
        <taxon>Spermatophyta</taxon>
        <taxon>Magnoliopsida</taxon>
        <taxon>Liliopsida</taxon>
        <taxon>Poales</taxon>
        <taxon>Poaceae</taxon>
        <taxon>BOP clade</taxon>
        <taxon>Oryzoideae</taxon>
        <taxon>Oryzeae</taxon>
        <taxon>Oryzinae</taxon>
        <taxon>Oryza</taxon>
        <taxon>Oryza sativa</taxon>
    </lineage>
</organism>
<accession>B9FSP2</accession>
<feature type="compositionally biased region" description="Low complexity" evidence="1">
    <location>
        <begin position="94"/>
        <end position="105"/>
    </location>
</feature>
<dbReference type="AlphaFoldDB" id="B9FSP2"/>
<name>B9FSP2_ORYSJ</name>
<sequence length="185" mass="19220">MREAAGARRAAWRGGVRKRRPTVWRRMPACCDGEEDDGGDGEETGGGEERLPRCGRRATAWRGGREATQRGGTEVTVDGKAEEGLQGGGRGGDRTSALGPTPWRLGSGGDGGGSGSGGRAEARGGGAGRRGWGCRWRAAHMALPLGGVLERGQDDSGEGMAQRGGAGDGRTHRARKRTEAVRRSG</sequence>
<proteinExistence type="predicted"/>
<dbReference type="EMBL" id="CM000143">
    <property type="protein sequence ID" value="EEE65503.1"/>
    <property type="molecule type" value="Genomic_DNA"/>
</dbReference>
<feature type="region of interest" description="Disordered" evidence="1">
    <location>
        <begin position="29"/>
        <end position="132"/>
    </location>
</feature>
<feature type="region of interest" description="Disordered" evidence="1">
    <location>
        <begin position="148"/>
        <end position="185"/>
    </location>
</feature>
<evidence type="ECO:0000313" key="2">
    <source>
        <dbReference type="EMBL" id="EEE65503.1"/>
    </source>
</evidence>
<feature type="compositionally biased region" description="Acidic residues" evidence="1">
    <location>
        <begin position="32"/>
        <end position="46"/>
    </location>
</feature>
<reference evidence="2" key="2">
    <citation type="submission" date="2008-12" db="EMBL/GenBank/DDBJ databases">
        <title>Improved gene annotation of the rice (Oryza sativa) genomes.</title>
        <authorList>
            <person name="Wang J."/>
            <person name="Li R."/>
            <person name="Fan W."/>
            <person name="Huang Q."/>
            <person name="Zhang J."/>
            <person name="Zhou Y."/>
            <person name="Hu Y."/>
            <person name="Zi S."/>
            <person name="Li J."/>
            <person name="Ni P."/>
            <person name="Zheng H."/>
            <person name="Zhang Y."/>
            <person name="Zhao M."/>
            <person name="Hao Q."/>
            <person name="McDermott J."/>
            <person name="Samudrala R."/>
            <person name="Kristiansen K."/>
            <person name="Wong G.K.-S."/>
        </authorList>
    </citation>
    <scope>NUCLEOTIDE SEQUENCE</scope>
</reference>
<gene>
    <name evidence="2" type="ORF">OsJ_20936</name>
</gene>
<reference evidence="2" key="1">
    <citation type="journal article" date="2005" name="PLoS Biol.">
        <title>The genomes of Oryza sativa: a history of duplications.</title>
        <authorList>
            <person name="Yu J."/>
            <person name="Wang J."/>
            <person name="Lin W."/>
            <person name="Li S."/>
            <person name="Li H."/>
            <person name="Zhou J."/>
            <person name="Ni P."/>
            <person name="Dong W."/>
            <person name="Hu S."/>
            <person name="Zeng C."/>
            <person name="Zhang J."/>
            <person name="Zhang Y."/>
            <person name="Li R."/>
            <person name="Xu Z."/>
            <person name="Li S."/>
            <person name="Li X."/>
            <person name="Zheng H."/>
            <person name="Cong L."/>
            <person name="Lin L."/>
            <person name="Yin J."/>
            <person name="Geng J."/>
            <person name="Li G."/>
            <person name="Shi J."/>
            <person name="Liu J."/>
            <person name="Lv H."/>
            <person name="Li J."/>
            <person name="Wang J."/>
            <person name="Deng Y."/>
            <person name="Ran L."/>
            <person name="Shi X."/>
            <person name="Wang X."/>
            <person name="Wu Q."/>
            <person name="Li C."/>
            <person name="Ren X."/>
            <person name="Wang J."/>
            <person name="Wang X."/>
            <person name="Li D."/>
            <person name="Liu D."/>
            <person name="Zhang X."/>
            <person name="Ji Z."/>
            <person name="Zhao W."/>
            <person name="Sun Y."/>
            <person name="Zhang Z."/>
            <person name="Bao J."/>
            <person name="Han Y."/>
            <person name="Dong L."/>
            <person name="Ji J."/>
            <person name="Chen P."/>
            <person name="Wu S."/>
            <person name="Liu J."/>
            <person name="Xiao Y."/>
            <person name="Bu D."/>
            <person name="Tan J."/>
            <person name="Yang L."/>
            <person name="Ye C."/>
            <person name="Zhang J."/>
            <person name="Xu J."/>
            <person name="Zhou Y."/>
            <person name="Yu Y."/>
            <person name="Zhang B."/>
            <person name="Zhuang S."/>
            <person name="Wei H."/>
            <person name="Liu B."/>
            <person name="Lei M."/>
            <person name="Yu H."/>
            <person name="Li Y."/>
            <person name="Xu H."/>
            <person name="Wei S."/>
            <person name="He X."/>
            <person name="Fang L."/>
            <person name="Zhang Z."/>
            <person name="Zhang Y."/>
            <person name="Huang X."/>
            <person name="Su Z."/>
            <person name="Tong W."/>
            <person name="Li J."/>
            <person name="Tong Z."/>
            <person name="Li S."/>
            <person name="Ye J."/>
            <person name="Wang L."/>
            <person name="Fang L."/>
            <person name="Lei T."/>
            <person name="Chen C."/>
            <person name="Chen H."/>
            <person name="Xu Z."/>
            <person name="Li H."/>
            <person name="Huang H."/>
            <person name="Zhang F."/>
            <person name="Xu H."/>
            <person name="Li N."/>
            <person name="Zhao C."/>
            <person name="Li S."/>
            <person name="Dong L."/>
            <person name="Huang Y."/>
            <person name="Li L."/>
            <person name="Xi Y."/>
            <person name="Qi Q."/>
            <person name="Li W."/>
            <person name="Zhang B."/>
            <person name="Hu W."/>
            <person name="Zhang Y."/>
            <person name="Tian X."/>
            <person name="Jiao Y."/>
            <person name="Liang X."/>
            <person name="Jin J."/>
            <person name="Gao L."/>
            <person name="Zheng W."/>
            <person name="Hao B."/>
            <person name="Liu S."/>
            <person name="Wang W."/>
            <person name="Yuan L."/>
            <person name="Cao M."/>
            <person name="McDermott J."/>
            <person name="Samudrala R."/>
            <person name="Wang J."/>
            <person name="Wong G.K."/>
            <person name="Yang H."/>
        </authorList>
    </citation>
    <scope>NUCLEOTIDE SEQUENCE [LARGE SCALE GENOMIC DNA]</scope>
</reference>
<evidence type="ECO:0000256" key="1">
    <source>
        <dbReference type="SAM" id="MobiDB-lite"/>
    </source>
</evidence>
<feature type="compositionally biased region" description="Gly residues" evidence="1">
    <location>
        <begin position="106"/>
        <end position="131"/>
    </location>
</feature>
<dbReference type="Proteomes" id="UP000007752">
    <property type="component" value="Chromosome 6"/>
</dbReference>
<protein>
    <submittedName>
        <fullName evidence="2">Uncharacterized protein</fullName>
    </submittedName>
</protein>